<name>A0A5J6WJK5_MORMI</name>
<dbReference type="Gene3D" id="3.40.50.1980">
    <property type="entry name" value="Nitrogenase molybdenum iron protein domain"/>
    <property type="match status" value="2"/>
</dbReference>
<dbReference type="Proteomes" id="UP000327424">
    <property type="component" value="Chromosome"/>
</dbReference>
<evidence type="ECO:0000259" key="2">
    <source>
        <dbReference type="PROSITE" id="PS50983"/>
    </source>
</evidence>
<dbReference type="OrthoDB" id="9797736at2"/>
<dbReference type="InterPro" id="IPR002491">
    <property type="entry name" value="ABC_transptr_periplasmic_BD"/>
</dbReference>
<protein>
    <submittedName>
        <fullName evidence="3">ABC transporter substrate-binding protein</fullName>
    </submittedName>
</protein>
<dbReference type="PROSITE" id="PS50983">
    <property type="entry name" value="FE_B12_PBP"/>
    <property type="match status" value="1"/>
</dbReference>
<gene>
    <name evidence="3" type="ORF">FR932_05830</name>
</gene>
<feature type="domain" description="Fe/B12 periplasmic-binding" evidence="2">
    <location>
        <begin position="27"/>
        <end position="281"/>
    </location>
</feature>
<feature type="chain" id="PRO_5023921327" evidence="1">
    <location>
        <begin position="25"/>
        <end position="281"/>
    </location>
</feature>
<dbReference type="KEGG" id="mmaa:FR932_05830"/>
<dbReference type="SUPFAM" id="SSF53807">
    <property type="entry name" value="Helical backbone' metal receptor"/>
    <property type="match status" value="1"/>
</dbReference>
<dbReference type="RefSeq" id="WP_019439783.1">
    <property type="nucleotide sequence ID" value="NZ_ALOE01000004.1"/>
</dbReference>
<evidence type="ECO:0000256" key="1">
    <source>
        <dbReference type="SAM" id="SignalP"/>
    </source>
</evidence>
<dbReference type="InterPro" id="IPR050902">
    <property type="entry name" value="ABC_Transporter_SBP"/>
</dbReference>
<dbReference type="PANTHER" id="PTHR30535:SF4">
    <property type="entry name" value="HEMIN-BINDING PERIPLASMIC PROTEIN HMUT"/>
    <property type="match status" value="1"/>
</dbReference>
<reference evidence="3 4" key="1">
    <citation type="submission" date="2019-09" db="EMBL/GenBank/DDBJ databases">
        <title>Hybrid Assembly of the complete Genome of the Deep-Sea Bacterium Moritella marina from long Nanopore and Illumina reads.</title>
        <authorList>
            <person name="Magin S."/>
            <person name="Georgoulis A."/>
            <person name="Papadimitriou K."/>
            <person name="Iliakis G."/>
            <person name="Vorgias C.E."/>
        </authorList>
    </citation>
    <scope>NUCLEOTIDE SEQUENCE [LARGE SCALE GENOMIC DNA]</scope>
    <source>
        <strain evidence="3 4">MP-1</strain>
    </source>
</reference>
<accession>A0A5J6WJK5</accession>
<dbReference type="AlphaFoldDB" id="A0A5J6WJK5"/>
<proteinExistence type="predicted"/>
<evidence type="ECO:0000313" key="4">
    <source>
        <dbReference type="Proteomes" id="UP000327424"/>
    </source>
</evidence>
<feature type="signal peptide" evidence="1">
    <location>
        <begin position="1"/>
        <end position="24"/>
    </location>
</feature>
<keyword evidence="4" id="KW-1185">Reference proteome</keyword>
<dbReference type="Pfam" id="PF01497">
    <property type="entry name" value="Peripla_BP_2"/>
    <property type="match status" value="1"/>
</dbReference>
<dbReference type="PANTHER" id="PTHR30535">
    <property type="entry name" value="VITAMIN B12-BINDING PROTEIN"/>
    <property type="match status" value="1"/>
</dbReference>
<organism evidence="3 4">
    <name type="scientific">Moritella marina ATCC 15381</name>
    <dbReference type="NCBI Taxonomy" id="1202962"/>
    <lineage>
        <taxon>Bacteria</taxon>
        <taxon>Pseudomonadati</taxon>
        <taxon>Pseudomonadota</taxon>
        <taxon>Gammaproteobacteria</taxon>
        <taxon>Alteromonadales</taxon>
        <taxon>Moritellaceae</taxon>
        <taxon>Moritella</taxon>
    </lineage>
</organism>
<keyword evidence="1" id="KW-0732">Signal</keyword>
<sequence length="281" mass="30270">MKNLKLIGMLLIAWQFLFAQLANADERIIISGSHITEIVFELGAGEQVIGADKTSTSPEQAKAIAVLGHPSNLSIEGILSLGPTLFISDDKYLNRKLNSQLEQASVTTLILKQAISLADLKQQIKLIALALDKKEQGAELIARLEKQSNELTILKQTINTPQKALFLFGKDSLLMAGENTAVDRLLTMAGIVNAAGFKGMKPMTPESVIIANPDLLITVDKALAGKGQAGRDRFFGITAIAATPAGKNKRITMIPIAHTNLGINTLNTAKKLFTEVYGNQQ</sequence>
<dbReference type="EMBL" id="CP044399">
    <property type="protein sequence ID" value="QFI37381.1"/>
    <property type="molecule type" value="Genomic_DNA"/>
</dbReference>
<evidence type="ECO:0000313" key="3">
    <source>
        <dbReference type="EMBL" id="QFI37381.1"/>
    </source>
</evidence>